<organism evidence="2 3">
    <name type="scientific">Acidiphilium multivorum (strain DSM 11245 / JCM 8867 / NBRC 100883 / AIU 301)</name>
    <dbReference type="NCBI Taxonomy" id="926570"/>
    <lineage>
        <taxon>Bacteria</taxon>
        <taxon>Pseudomonadati</taxon>
        <taxon>Pseudomonadota</taxon>
        <taxon>Alphaproteobacteria</taxon>
        <taxon>Acetobacterales</taxon>
        <taxon>Acidocellaceae</taxon>
        <taxon>Acidiphilium</taxon>
    </lineage>
</organism>
<protein>
    <submittedName>
        <fullName evidence="2">Putative transposase</fullName>
    </submittedName>
</protein>
<sequence>MVRRRIGQELLAMAGPERDASSLDAPSKLIDWQPISDLLGPLHPVRKGEPGWPPLAIVKALRLAMWHDLSDVKLAEALDDRASFRWFYGFVRLETTPERTAFVRFRRLLVARRLDGGLFEAITAQLKAKAITVKTGTLVNTTIIASANKDDGEGRWVKHKR</sequence>
<dbReference type="Proteomes" id="UP000007100">
    <property type="component" value="Chromosome"/>
</dbReference>
<feature type="domain" description="Transposase InsH N-terminal" evidence="1">
    <location>
        <begin position="22"/>
        <end position="107"/>
    </location>
</feature>
<accession>F0IZY9</accession>
<dbReference type="HOGENOM" id="CLU_114926_0_0_5"/>
<dbReference type="EMBL" id="AP012035">
    <property type="protein sequence ID" value="BAJ81349.1"/>
    <property type="molecule type" value="Genomic_DNA"/>
</dbReference>
<dbReference type="PANTHER" id="PTHR35604">
    <property type="entry name" value="TRANSPOSASE INSH FOR INSERTION SEQUENCE ELEMENT IS5A-RELATED"/>
    <property type="match status" value="1"/>
</dbReference>
<evidence type="ECO:0000259" key="1">
    <source>
        <dbReference type="Pfam" id="PF05598"/>
    </source>
</evidence>
<name>F0IZY9_ACIMA</name>
<dbReference type="KEGG" id="amv:ACMV_20020"/>
<dbReference type="InterPro" id="IPR008490">
    <property type="entry name" value="Transposase_InsH_N"/>
</dbReference>
<evidence type="ECO:0000313" key="3">
    <source>
        <dbReference type="Proteomes" id="UP000007100"/>
    </source>
</evidence>
<gene>
    <name evidence="2" type="ordered locus">ACMV_20020</name>
</gene>
<dbReference type="Pfam" id="PF05598">
    <property type="entry name" value="DUF772"/>
    <property type="match status" value="1"/>
</dbReference>
<dbReference type="AlphaFoldDB" id="F0IZY9"/>
<keyword evidence="3" id="KW-1185">Reference proteome</keyword>
<dbReference type="PANTHER" id="PTHR35604:SF2">
    <property type="entry name" value="TRANSPOSASE INSH FOR INSERTION SEQUENCE ELEMENT IS5A-RELATED"/>
    <property type="match status" value="1"/>
</dbReference>
<evidence type="ECO:0000313" key="2">
    <source>
        <dbReference type="EMBL" id="BAJ81349.1"/>
    </source>
</evidence>
<reference evidence="2 3" key="1">
    <citation type="submission" date="2010-12" db="EMBL/GenBank/DDBJ databases">
        <title>Whole genome sequence of Acidiphilium multivorum AIU301.</title>
        <authorList>
            <person name="Narita-Yamada S."/>
            <person name="Nakamura S."/>
            <person name="Ito N."/>
            <person name="Takarada H."/>
            <person name="Katano Y."/>
            <person name="Nakazawa H."/>
            <person name="Hosoyama A."/>
            <person name="Yamada R."/>
            <person name="Fujita N."/>
        </authorList>
    </citation>
    <scope>NUCLEOTIDE SEQUENCE [LARGE SCALE GENOMIC DNA]</scope>
    <source>
        <strain evidence="3">DSM 11245 / JCM 8867 / AIU301</strain>
    </source>
</reference>
<proteinExistence type="predicted"/>